<dbReference type="InterPro" id="IPR005814">
    <property type="entry name" value="Aminotrans_3"/>
</dbReference>
<evidence type="ECO:0000256" key="3">
    <source>
        <dbReference type="ARBA" id="ARBA00008954"/>
    </source>
</evidence>
<dbReference type="Gene3D" id="3.90.1150.10">
    <property type="entry name" value="Aspartate Aminotransferase, domain 1"/>
    <property type="match status" value="1"/>
</dbReference>
<dbReference type="InterPro" id="IPR015422">
    <property type="entry name" value="PyrdxlP-dep_Trfase_small"/>
</dbReference>
<comment type="caution">
    <text evidence="8">The sequence shown here is derived from an EMBL/GenBank/DDBJ whole genome shotgun (WGS) entry which is preliminary data.</text>
</comment>
<evidence type="ECO:0000256" key="5">
    <source>
        <dbReference type="ARBA" id="ARBA00013049"/>
    </source>
</evidence>
<dbReference type="Proteomes" id="UP000823046">
    <property type="component" value="Unassembled WGS sequence"/>
</dbReference>
<dbReference type="SUPFAM" id="SSF53383">
    <property type="entry name" value="PLP-dependent transferases"/>
    <property type="match status" value="1"/>
</dbReference>
<proteinExistence type="inferred from homology"/>
<dbReference type="EMBL" id="JADAQX010000002">
    <property type="protein sequence ID" value="KAF8823106.1"/>
    <property type="molecule type" value="Genomic_DNA"/>
</dbReference>
<evidence type="ECO:0000313" key="9">
    <source>
        <dbReference type="Proteomes" id="UP000823046"/>
    </source>
</evidence>
<keyword evidence="7" id="KW-0808">Transferase</keyword>
<comment type="subunit">
    <text evidence="4">Homotetramer.</text>
</comment>
<evidence type="ECO:0000256" key="4">
    <source>
        <dbReference type="ARBA" id="ARBA00011881"/>
    </source>
</evidence>
<dbReference type="PANTHER" id="PTHR45688:SF3">
    <property type="entry name" value="ALANINE--GLYOXYLATE AMINOTRANSFERASE 2, MITOCHONDRIAL"/>
    <property type="match status" value="1"/>
</dbReference>
<evidence type="ECO:0000313" key="8">
    <source>
        <dbReference type="EMBL" id="KAF8823106.1"/>
    </source>
</evidence>
<dbReference type="EC" id="2.6.1.44" evidence="5"/>
<organism evidence="8 9">
    <name type="scientific">Cardiosporidium cionae</name>
    <dbReference type="NCBI Taxonomy" id="476202"/>
    <lineage>
        <taxon>Eukaryota</taxon>
        <taxon>Sar</taxon>
        <taxon>Alveolata</taxon>
        <taxon>Apicomplexa</taxon>
        <taxon>Aconoidasida</taxon>
        <taxon>Nephromycida</taxon>
        <taxon>Cardiosporidium</taxon>
    </lineage>
</organism>
<protein>
    <recommendedName>
        <fullName evidence="5">alanine--glyoxylate transaminase</fullName>
        <ecNumber evidence="5">2.6.1.44</ecNumber>
    </recommendedName>
</protein>
<evidence type="ECO:0000256" key="1">
    <source>
        <dbReference type="ARBA" id="ARBA00001933"/>
    </source>
</evidence>
<evidence type="ECO:0000256" key="7">
    <source>
        <dbReference type="ARBA" id="ARBA00022679"/>
    </source>
</evidence>
<dbReference type="PANTHER" id="PTHR45688">
    <property type="match status" value="1"/>
</dbReference>
<dbReference type="InterPro" id="IPR015424">
    <property type="entry name" value="PyrdxlP-dep_Trfase"/>
</dbReference>
<comment type="subcellular location">
    <subcellularLocation>
        <location evidence="2">Mitochondrion</location>
    </subcellularLocation>
</comment>
<sequence length="178" mass="19776">MFIDVRLGNPLSCATGRTVLKIIKRDNLQVRKLDNLCMLIACVMLPVLAYAFQRTHFPLLTGEILSISALLGLLLQEHCATLGSYLKSHLQSLQEKSDILGDVRGSGFLIGLEFVENKVTKVPSTEICRKIMERLKDLGFLVGKGGLQGNVLRLAPPMCITKEDADAFLNTFERILFE</sequence>
<accession>A0ABQ7JGK3</accession>
<reference evidence="8 9" key="1">
    <citation type="journal article" date="2020" name="bioRxiv">
        <title>Metabolic contributions of an alphaproteobacterial endosymbiont in the apicomplexan Cardiosporidium cionae.</title>
        <authorList>
            <person name="Hunter E.S."/>
            <person name="Paight C.J."/>
            <person name="Lane C.E."/>
        </authorList>
    </citation>
    <scope>NUCLEOTIDE SEQUENCE [LARGE SCALE GENOMIC DNA]</scope>
    <source>
        <strain evidence="8">ESH_2018</strain>
    </source>
</reference>
<evidence type="ECO:0000256" key="6">
    <source>
        <dbReference type="ARBA" id="ARBA00022576"/>
    </source>
</evidence>
<gene>
    <name evidence="8" type="ORF">IE077_003599</name>
</gene>
<evidence type="ECO:0000256" key="2">
    <source>
        <dbReference type="ARBA" id="ARBA00004173"/>
    </source>
</evidence>
<comment type="similarity">
    <text evidence="3">Belongs to the class-III pyridoxal-phosphate-dependent aminotransferase family.</text>
</comment>
<comment type="cofactor">
    <cofactor evidence="1">
        <name>pyridoxal 5'-phosphate</name>
        <dbReference type="ChEBI" id="CHEBI:597326"/>
    </cofactor>
</comment>
<keyword evidence="9" id="KW-1185">Reference proteome</keyword>
<dbReference type="Pfam" id="PF00202">
    <property type="entry name" value="Aminotran_3"/>
    <property type="match status" value="1"/>
</dbReference>
<name>A0ABQ7JGK3_9APIC</name>
<keyword evidence="6" id="KW-0032">Aminotransferase</keyword>